<protein>
    <submittedName>
        <fullName evidence="1">Uncharacterized protein</fullName>
    </submittedName>
</protein>
<dbReference type="EMBL" id="GQ357915">
    <property type="protein sequence ID" value="ACV50222.1"/>
    <property type="molecule type" value="Genomic_DNA"/>
</dbReference>
<organismHost>
    <name type="scientific">Delftia acidovorans</name>
    <name type="common">Pseudomonas acidovorans</name>
    <name type="synonym">Comamonas acidovorans</name>
    <dbReference type="NCBI Taxonomy" id="80866"/>
</organismHost>
<dbReference type="Proteomes" id="UP000008986">
    <property type="component" value="Segment"/>
</dbReference>
<evidence type="ECO:0000313" key="2">
    <source>
        <dbReference type="Proteomes" id="UP000008986"/>
    </source>
</evidence>
<dbReference type="KEGG" id="vg:8684148"/>
<evidence type="ECO:0000313" key="1">
    <source>
        <dbReference type="EMBL" id="ACV50222.1"/>
    </source>
</evidence>
<sequence length="193" mass="22375">MSLQEAMARGLVMIKAIHSWRLTLLGELDGEGYNWKTSYTLNTFLGRFKQGDQKARGSVALASRMHMDGVPLEDYWMYVQLQGPSIFYRVQPNQYDSMKAALKDWMTREVRDIQPSQLEPNKMGSYDLLINAQQEPLEAAMIIEGAVRKFNIDLWDVIPKAVDRDRFPFNAQWAAVQPYRALARELTKRRMLK</sequence>
<organism evidence="1 2">
    <name type="scientific">Delftia phage PhiW-14</name>
    <name type="common">Deftia acidovorans bacteriophage phiW-14</name>
    <dbReference type="NCBI Taxonomy" id="665032"/>
    <lineage>
        <taxon>Viruses</taxon>
        <taxon>Duplodnaviria</taxon>
        <taxon>Heunggongvirae</taxon>
        <taxon>Uroviricota</taxon>
        <taxon>Caudoviricetes</taxon>
        <taxon>Ionavirus</taxon>
        <taxon>Ionavirus W14</taxon>
    </lineage>
</organism>
<dbReference type="GeneID" id="8684148"/>
<name>C9DGH1_BPW14</name>
<gene>
    <name evidence="1" type="primary">200</name>
</gene>
<proteinExistence type="predicted"/>
<keyword evidence="2" id="KW-1185">Reference proteome</keyword>
<dbReference type="RefSeq" id="YP_003359054.1">
    <property type="nucleotide sequence ID" value="NC_013697.1"/>
</dbReference>
<reference evidence="2" key="1">
    <citation type="submission" date="2009-07" db="EMBL/GenBank/DDBJ databases">
        <authorList>
            <person name="Kropinski A.M."/>
            <person name="Villegas A."/>
            <person name="Lingohr E.J."/>
        </authorList>
    </citation>
    <scope>NUCLEOTIDE SEQUENCE [LARGE SCALE GENOMIC DNA]</scope>
</reference>
<accession>C9DGH1</accession>